<evidence type="ECO:0000313" key="2">
    <source>
        <dbReference type="Proteomes" id="UP000236291"/>
    </source>
</evidence>
<reference evidence="1 2" key="2">
    <citation type="journal article" date="2017" name="Front. Plant Sci.">
        <title>Gene Classification and Mining of Molecular Markers Useful in Red Clover (Trifolium pratense) Breeding.</title>
        <authorList>
            <person name="Istvanek J."/>
            <person name="Dluhosova J."/>
            <person name="Dluhos P."/>
            <person name="Patkova L."/>
            <person name="Nedelnik J."/>
            <person name="Repkova J."/>
        </authorList>
    </citation>
    <scope>NUCLEOTIDE SEQUENCE [LARGE SCALE GENOMIC DNA]</scope>
    <source>
        <strain evidence="2">cv. Tatra</strain>
        <tissue evidence="1">Young leaves</tissue>
    </source>
</reference>
<accession>A0A2K3KJS3</accession>
<sequence length="52" mass="6187">MDRSDEREKFRERRASVPRVVFHHQERHTVVKTDLSGGVIDPTAEQNDIFFF</sequence>
<dbReference type="AlphaFoldDB" id="A0A2K3KJS3"/>
<dbReference type="Proteomes" id="UP000236291">
    <property type="component" value="Unassembled WGS sequence"/>
</dbReference>
<name>A0A2K3KJS3_TRIPR</name>
<dbReference type="EMBL" id="ASHM01194434">
    <property type="protein sequence ID" value="PNX66503.1"/>
    <property type="molecule type" value="Genomic_DNA"/>
</dbReference>
<proteinExistence type="predicted"/>
<organism evidence="1 2">
    <name type="scientific">Trifolium pratense</name>
    <name type="common">Red clover</name>
    <dbReference type="NCBI Taxonomy" id="57577"/>
    <lineage>
        <taxon>Eukaryota</taxon>
        <taxon>Viridiplantae</taxon>
        <taxon>Streptophyta</taxon>
        <taxon>Embryophyta</taxon>
        <taxon>Tracheophyta</taxon>
        <taxon>Spermatophyta</taxon>
        <taxon>Magnoliopsida</taxon>
        <taxon>eudicotyledons</taxon>
        <taxon>Gunneridae</taxon>
        <taxon>Pentapetalae</taxon>
        <taxon>rosids</taxon>
        <taxon>fabids</taxon>
        <taxon>Fabales</taxon>
        <taxon>Fabaceae</taxon>
        <taxon>Papilionoideae</taxon>
        <taxon>50 kb inversion clade</taxon>
        <taxon>NPAAA clade</taxon>
        <taxon>Hologalegina</taxon>
        <taxon>IRL clade</taxon>
        <taxon>Trifolieae</taxon>
        <taxon>Trifolium</taxon>
    </lineage>
</organism>
<gene>
    <name evidence="1" type="ORF">L195_g063082</name>
</gene>
<comment type="caution">
    <text evidence="1">The sequence shown here is derived from an EMBL/GenBank/DDBJ whole genome shotgun (WGS) entry which is preliminary data.</text>
</comment>
<feature type="non-terminal residue" evidence="1">
    <location>
        <position position="52"/>
    </location>
</feature>
<reference evidence="1 2" key="1">
    <citation type="journal article" date="2014" name="Am. J. Bot.">
        <title>Genome assembly and annotation for red clover (Trifolium pratense; Fabaceae).</title>
        <authorList>
            <person name="Istvanek J."/>
            <person name="Jaros M."/>
            <person name="Krenek A."/>
            <person name="Repkova J."/>
        </authorList>
    </citation>
    <scope>NUCLEOTIDE SEQUENCE [LARGE SCALE GENOMIC DNA]</scope>
    <source>
        <strain evidence="2">cv. Tatra</strain>
        <tissue evidence="1">Young leaves</tissue>
    </source>
</reference>
<protein>
    <submittedName>
        <fullName evidence="1">Uncharacterized protein</fullName>
    </submittedName>
</protein>
<evidence type="ECO:0000313" key="1">
    <source>
        <dbReference type="EMBL" id="PNX66503.1"/>
    </source>
</evidence>